<dbReference type="EMBL" id="MU863633">
    <property type="protein sequence ID" value="KAK4101905.1"/>
    <property type="molecule type" value="Genomic_DNA"/>
</dbReference>
<evidence type="ECO:0000256" key="1">
    <source>
        <dbReference type="SAM" id="MobiDB-lite"/>
    </source>
</evidence>
<evidence type="ECO:0000313" key="3">
    <source>
        <dbReference type="Proteomes" id="UP001305647"/>
    </source>
</evidence>
<evidence type="ECO:0000313" key="2">
    <source>
        <dbReference type="EMBL" id="KAK4101905.1"/>
    </source>
</evidence>
<proteinExistence type="predicted"/>
<organism evidence="2 3">
    <name type="scientific">Parathielavia hyrcaniae</name>
    <dbReference type="NCBI Taxonomy" id="113614"/>
    <lineage>
        <taxon>Eukaryota</taxon>
        <taxon>Fungi</taxon>
        <taxon>Dikarya</taxon>
        <taxon>Ascomycota</taxon>
        <taxon>Pezizomycotina</taxon>
        <taxon>Sordariomycetes</taxon>
        <taxon>Sordariomycetidae</taxon>
        <taxon>Sordariales</taxon>
        <taxon>Chaetomiaceae</taxon>
        <taxon>Parathielavia</taxon>
    </lineage>
</organism>
<protein>
    <submittedName>
        <fullName evidence="2">Uncharacterized protein</fullName>
    </submittedName>
</protein>
<accession>A0AAN6T1Q8</accession>
<dbReference type="Proteomes" id="UP001305647">
    <property type="component" value="Unassembled WGS sequence"/>
</dbReference>
<reference evidence="2" key="1">
    <citation type="journal article" date="2023" name="Mol. Phylogenet. Evol.">
        <title>Genome-scale phylogeny and comparative genomics of the fungal order Sordariales.</title>
        <authorList>
            <person name="Hensen N."/>
            <person name="Bonometti L."/>
            <person name="Westerberg I."/>
            <person name="Brannstrom I.O."/>
            <person name="Guillou S."/>
            <person name="Cros-Aarteil S."/>
            <person name="Calhoun S."/>
            <person name="Haridas S."/>
            <person name="Kuo A."/>
            <person name="Mondo S."/>
            <person name="Pangilinan J."/>
            <person name="Riley R."/>
            <person name="LaButti K."/>
            <person name="Andreopoulos B."/>
            <person name="Lipzen A."/>
            <person name="Chen C."/>
            <person name="Yan M."/>
            <person name="Daum C."/>
            <person name="Ng V."/>
            <person name="Clum A."/>
            <person name="Steindorff A."/>
            <person name="Ohm R.A."/>
            <person name="Martin F."/>
            <person name="Silar P."/>
            <person name="Natvig D.O."/>
            <person name="Lalanne C."/>
            <person name="Gautier V."/>
            <person name="Ament-Velasquez S.L."/>
            <person name="Kruys A."/>
            <person name="Hutchinson M.I."/>
            <person name="Powell A.J."/>
            <person name="Barry K."/>
            <person name="Miller A.N."/>
            <person name="Grigoriev I.V."/>
            <person name="Debuchy R."/>
            <person name="Gladieux P."/>
            <person name="Hiltunen Thoren M."/>
            <person name="Johannesson H."/>
        </authorList>
    </citation>
    <scope>NUCLEOTIDE SEQUENCE</scope>
    <source>
        <strain evidence="2">CBS 757.83</strain>
    </source>
</reference>
<sequence>MTGHTRRVYFEDETRDAEIQARRVRGSSRRRGRSADRVHTIVDDLADLDLNNNMQGRESVVSRDLYNELQRQNQYLRIELRGLQDVQAWVQQLERDKAELARENRELRRSADYTSDNDARKDSKLSRLRKKYAKLEAEAAELRDRAAEWKTKATEWRTKYEDAKRREDDAQRRLAIYRESITLVEQENAALKRRLEGRRYY</sequence>
<name>A0AAN6T1Q8_9PEZI</name>
<gene>
    <name evidence="2" type="ORF">N658DRAFT_506641</name>
</gene>
<comment type="caution">
    <text evidence="2">The sequence shown here is derived from an EMBL/GenBank/DDBJ whole genome shotgun (WGS) entry which is preliminary data.</text>
</comment>
<keyword evidence="3" id="KW-1185">Reference proteome</keyword>
<reference evidence="2" key="2">
    <citation type="submission" date="2023-05" db="EMBL/GenBank/DDBJ databases">
        <authorList>
            <consortium name="Lawrence Berkeley National Laboratory"/>
            <person name="Steindorff A."/>
            <person name="Hensen N."/>
            <person name="Bonometti L."/>
            <person name="Westerberg I."/>
            <person name="Brannstrom I.O."/>
            <person name="Guillou S."/>
            <person name="Cros-Aarteil S."/>
            <person name="Calhoun S."/>
            <person name="Haridas S."/>
            <person name="Kuo A."/>
            <person name="Mondo S."/>
            <person name="Pangilinan J."/>
            <person name="Riley R."/>
            <person name="Labutti K."/>
            <person name="Andreopoulos B."/>
            <person name="Lipzen A."/>
            <person name="Chen C."/>
            <person name="Yanf M."/>
            <person name="Daum C."/>
            <person name="Ng V."/>
            <person name="Clum A."/>
            <person name="Ohm R."/>
            <person name="Martin F."/>
            <person name="Silar P."/>
            <person name="Natvig D."/>
            <person name="Lalanne C."/>
            <person name="Gautier V."/>
            <person name="Ament-Velasquez S.L."/>
            <person name="Kruys A."/>
            <person name="Hutchinson M.I."/>
            <person name="Powell A.J."/>
            <person name="Barry K."/>
            <person name="Miller A.N."/>
            <person name="Grigoriev I.V."/>
            <person name="Debuchy R."/>
            <person name="Gladieux P."/>
            <person name="Thoren M.H."/>
            <person name="Johannesson H."/>
        </authorList>
    </citation>
    <scope>NUCLEOTIDE SEQUENCE</scope>
    <source>
        <strain evidence="2">CBS 757.83</strain>
    </source>
</reference>
<dbReference type="AlphaFoldDB" id="A0AAN6T1Q8"/>
<feature type="region of interest" description="Disordered" evidence="1">
    <location>
        <begin position="104"/>
        <end position="123"/>
    </location>
</feature>